<evidence type="ECO:0000256" key="3">
    <source>
        <dbReference type="ARBA" id="ARBA00012972"/>
    </source>
</evidence>
<reference evidence="6 7" key="1">
    <citation type="submission" date="2021-02" db="EMBL/GenBank/DDBJ databases">
        <title>Activity-based single-cell genomes from oceanic crustal fluid captures similar information to metagenomic and metatranscriptomic surveys with orders of magnitude less sampling.</title>
        <authorList>
            <person name="D'Angelo T.S."/>
            <person name="Orcutt B.N."/>
        </authorList>
    </citation>
    <scope>NUCLEOTIDE SEQUENCE [LARGE SCALE GENOMIC DNA]</scope>
    <source>
        <strain evidence="6">AH-315-G07</strain>
    </source>
</reference>
<keyword evidence="4 5" id="KW-0808">Transferase</keyword>
<gene>
    <name evidence="6" type="ORF">JYU14_01695</name>
</gene>
<dbReference type="InterPro" id="IPR036969">
    <property type="entry name" value="Citrate_synthase_sf"/>
</dbReference>
<keyword evidence="6" id="KW-0012">Acyltransferase</keyword>
<dbReference type="PRINTS" id="PR00143">
    <property type="entry name" value="CITRTSNTHASE"/>
</dbReference>
<dbReference type="InterPro" id="IPR016142">
    <property type="entry name" value="Citrate_synth-like_lrg_a-sub"/>
</dbReference>
<protein>
    <recommendedName>
        <fullName evidence="3">citrate synthase (unknown stereospecificity)</fullName>
        <ecNumber evidence="3">2.3.3.16</ecNumber>
    </recommendedName>
</protein>
<dbReference type="Gene3D" id="1.10.580.10">
    <property type="entry name" value="Citrate Synthase, domain 1"/>
    <property type="match status" value="1"/>
</dbReference>
<evidence type="ECO:0000256" key="4">
    <source>
        <dbReference type="ARBA" id="ARBA00022679"/>
    </source>
</evidence>
<keyword evidence="7" id="KW-1185">Reference proteome</keyword>
<accession>A0ABS3AR03</accession>
<comment type="pathway">
    <text evidence="1">Carbohydrate metabolism; tricarboxylic acid cycle; isocitrate from oxaloacetate: step 1/2.</text>
</comment>
<comment type="caution">
    <text evidence="6">The sequence shown here is derived from an EMBL/GenBank/DDBJ whole genome shotgun (WGS) entry which is preliminary data.</text>
</comment>
<dbReference type="SUPFAM" id="SSF48256">
    <property type="entry name" value="Citrate synthase"/>
    <property type="match status" value="1"/>
</dbReference>
<dbReference type="InterPro" id="IPR002020">
    <property type="entry name" value="Citrate_synthase"/>
</dbReference>
<dbReference type="InterPro" id="IPR016143">
    <property type="entry name" value="Citrate_synth-like_sm_a-sub"/>
</dbReference>
<evidence type="ECO:0000313" key="7">
    <source>
        <dbReference type="Proteomes" id="UP000722121"/>
    </source>
</evidence>
<dbReference type="EMBL" id="JAFITR010000023">
    <property type="protein sequence ID" value="MBN4066778.1"/>
    <property type="molecule type" value="Genomic_DNA"/>
</dbReference>
<dbReference type="InterPro" id="IPR019810">
    <property type="entry name" value="Citrate_synthase_AS"/>
</dbReference>
<dbReference type="Gene3D" id="1.10.230.10">
    <property type="entry name" value="Cytochrome P450-Terp, domain 2"/>
    <property type="match status" value="1"/>
</dbReference>
<dbReference type="NCBIfam" id="NF007128">
    <property type="entry name" value="PRK09569.1"/>
    <property type="match status" value="1"/>
</dbReference>
<dbReference type="Proteomes" id="UP000722121">
    <property type="component" value="Unassembled WGS sequence"/>
</dbReference>
<comment type="similarity">
    <text evidence="2 5">Belongs to the citrate synthase family.</text>
</comment>
<evidence type="ECO:0000256" key="2">
    <source>
        <dbReference type="ARBA" id="ARBA00010566"/>
    </source>
</evidence>
<dbReference type="GO" id="GO:0036440">
    <property type="term" value="F:citrate synthase activity"/>
    <property type="evidence" value="ECO:0007669"/>
    <property type="project" value="UniProtKB-EC"/>
</dbReference>
<dbReference type="Pfam" id="PF00285">
    <property type="entry name" value="Citrate_synt"/>
    <property type="match status" value="1"/>
</dbReference>
<evidence type="ECO:0000256" key="5">
    <source>
        <dbReference type="RuleBase" id="RU003406"/>
    </source>
</evidence>
<evidence type="ECO:0000256" key="1">
    <source>
        <dbReference type="ARBA" id="ARBA00004751"/>
    </source>
</evidence>
<dbReference type="EC" id="2.3.3.16" evidence="3"/>
<name>A0ABS3AR03_9BACT</name>
<proteinExistence type="inferred from homology"/>
<evidence type="ECO:0000313" key="6">
    <source>
        <dbReference type="EMBL" id="MBN4066778.1"/>
    </source>
</evidence>
<sequence>MTKQDALFEITKDHLETGLRGYPVGHCPTSYVDAQKGLFYAGIAIDELIGWVPQEVIYLLYQGKKGSKEEVEVFHANLKKRAGCSDELKKSICSLPRQGHPMKLFCAALLLCGMVEGKGDYREDCLNLIAKIPEVAAIVINHHAGWGGTNPSLPDLGYIPNFVHMLNAPDIDRKTLMPVFQLFNILHYDHGGGNLSTFIGKAVASGLEDMYGSMASAMCALAGPRHGKANQDCLEFVKEVASTLGEGATEEEMEDLLRHRLANKQLVYGFGHAVLRVEDPRATVQYDYAKHHFPNHPLVRIALLLRNAGTKVLKENPKVTNPYPNVDAISGTLLTAAGFPHPEYYTVLFGTSRVVGIAIQTVYERCEARGGKGTPIVRPKYFYRPREEISS</sequence>
<dbReference type="PANTHER" id="PTHR11739:SF8">
    <property type="entry name" value="CITRATE SYNTHASE, MITOCHONDRIAL"/>
    <property type="match status" value="1"/>
</dbReference>
<organism evidence="6 7">
    <name type="scientific">Simkania negevensis</name>
    <dbReference type="NCBI Taxonomy" id="83561"/>
    <lineage>
        <taxon>Bacteria</taxon>
        <taxon>Pseudomonadati</taxon>
        <taxon>Chlamydiota</taxon>
        <taxon>Chlamydiia</taxon>
        <taxon>Parachlamydiales</taxon>
        <taxon>Simkaniaceae</taxon>
        <taxon>Simkania</taxon>
    </lineage>
</organism>
<dbReference type="PANTHER" id="PTHR11739">
    <property type="entry name" value="CITRATE SYNTHASE"/>
    <property type="match status" value="1"/>
</dbReference>
<dbReference type="PROSITE" id="PS00480">
    <property type="entry name" value="CITRATE_SYNTHASE"/>
    <property type="match status" value="1"/>
</dbReference>